<evidence type="ECO:0000313" key="2">
    <source>
        <dbReference type="Proteomes" id="UP000237271"/>
    </source>
</evidence>
<evidence type="ECO:0000313" key="1">
    <source>
        <dbReference type="EMBL" id="POM60540.1"/>
    </source>
</evidence>
<sequence>MTVQNWQCQTQVRGRGNRIKNERLASTKATRTMEFRISSMGSVSVRLRTCRDTTIASCLEDVK</sequence>
<keyword evidence="2" id="KW-1185">Reference proteome</keyword>
<proteinExistence type="predicted"/>
<comment type="caution">
    <text evidence="1">The sequence shown here is derived from an EMBL/GenBank/DDBJ whole genome shotgun (WGS) entry which is preliminary data.</text>
</comment>
<gene>
    <name evidence="1" type="ORF">PHPALM_30595</name>
</gene>
<reference evidence="1 2" key="1">
    <citation type="journal article" date="2017" name="Genome Biol. Evol.">
        <title>Phytophthora megakarya and P. palmivora, closely related causal agents of cacao black pod rot, underwent increases in genome sizes and gene numbers by different mechanisms.</title>
        <authorList>
            <person name="Ali S.S."/>
            <person name="Shao J."/>
            <person name="Lary D.J."/>
            <person name="Kronmiller B."/>
            <person name="Shen D."/>
            <person name="Strem M.D."/>
            <person name="Amoako-Attah I."/>
            <person name="Akrofi A.Y."/>
            <person name="Begoude B.A."/>
            <person name="Ten Hoopen G.M."/>
            <person name="Coulibaly K."/>
            <person name="Kebe B.I."/>
            <person name="Melnick R.L."/>
            <person name="Guiltinan M.J."/>
            <person name="Tyler B.M."/>
            <person name="Meinhardt L.W."/>
            <person name="Bailey B.A."/>
        </authorList>
    </citation>
    <scope>NUCLEOTIDE SEQUENCE [LARGE SCALE GENOMIC DNA]</scope>
    <source>
        <strain evidence="2">sbr112.9</strain>
    </source>
</reference>
<accession>A0A2P4X4T3</accession>
<dbReference type="EMBL" id="NCKW01016856">
    <property type="protein sequence ID" value="POM60540.1"/>
    <property type="molecule type" value="Genomic_DNA"/>
</dbReference>
<dbReference type="AlphaFoldDB" id="A0A2P4X4T3"/>
<dbReference type="Proteomes" id="UP000237271">
    <property type="component" value="Unassembled WGS sequence"/>
</dbReference>
<name>A0A2P4X4T3_9STRA</name>
<protein>
    <submittedName>
        <fullName evidence="1">Uncharacterized protein</fullName>
    </submittedName>
</protein>
<organism evidence="1 2">
    <name type="scientific">Phytophthora palmivora</name>
    <dbReference type="NCBI Taxonomy" id="4796"/>
    <lineage>
        <taxon>Eukaryota</taxon>
        <taxon>Sar</taxon>
        <taxon>Stramenopiles</taxon>
        <taxon>Oomycota</taxon>
        <taxon>Peronosporomycetes</taxon>
        <taxon>Peronosporales</taxon>
        <taxon>Peronosporaceae</taxon>
        <taxon>Phytophthora</taxon>
    </lineage>
</organism>